<proteinExistence type="predicted"/>
<reference evidence="2" key="2">
    <citation type="submission" date="2021-03" db="UniProtKB">
        <authorList>
            <consortium name="EnsemblPlants"/>
        </authorList>
    </citation>
    <scope>IDENTIFICATION</scope>
</reference>
<organism evidence="2 3">
    <name type="scientific">Cannabis sativa</name>
    <name type="common">Hemp</name>
    <name type="synonym">Marijuana</name>
    <dbReference type="NCBI Taxonomy" id="3483"/>
    <lineage>
        <taxon>Eukaryota</taxon>
        <taxon>Viridiplantae</taxon>
        <taxon>Streptophyta</taxon>
        <taxon>Embryophyta</taxon>
        <taxon>Tracheophyta</taxon>
        <taxon>Spermatophyta</taxon>
        <taxon>Magnoliopsida</taxon>
        <taxon>eudicotyledons</taxon>
        <taxon>Gunneridae</taxon>
        <taxon>Pentapetalae</taxon>
        <taxon>rosids</taxon>
        <taxon>fabids</taxon>
        <taxon>Rosales</taxon>
        <taxon>Cannabaceae</taxon>
        <taxon>Cannabis</taxon>
    </lineage>
</organism>
<dbReference type="EnsemblPlants" id="evm.model.06.316">
    <property type="protein sequence ID" value="cds.evm.model.06.316"/>
    <property type="gene ID" value="evm.TU.06.316"/>
</dbReference>
<evidence type="ECO:0000259" key="1">
    <source>
        <dbReference type="Pfam" id="PF14111"/>
    </source>
</evidence>
<accession>A0A803PXW4</accession>
<keyword evidence="3" id="KW-1185">Reference proteome</keyword>
<protein>
    <recommendedName>
        <fullName evidence="1">DUF4283 domain-containing protein</fullName>
    </recommendedName>
</protein>
<reference evidence="2" key="1">
    <citation type="submission" date="2018-11" db="EMBL/GenBank/DDBJ databases">
        <authorList>
            <person name="Grassa J C."/>
        </authorList>
    </citation>
    <scope>NUCLEOTIDE SEQUENCE [LARGE SCALE GENOMIC DNA]</scope>
</reference>
<evidence type="ECO:0000313" key="3">
    <source>
        <dbReference type="Proteomes" id="UP000596661"/>
    </source>
</evidence>
<dbReference type="AlphaFoldDB" id="A0A803PXW4"/>
<dbReference type="Gramene" id="evm.model.06.316">
    <property type="protein sequence ID" value="cds.evm.model.06.316"/>
    <property type="gene ID" value="evm.TU.06.316"/>
</dbReference>
<name>A0A803PXW4_CANSA</name>
<dbReference type="PANTHER" id="PTHR33233:SF17">
    <property type="entry name" value="DUF4283 DOMAIN-CONTAINING PROTEIN"/>
    <property type="match status" value="1"/>
</dbReference>
<sequence length="201" mass="22594">MVKKKRVSRKPAIAATEVIGTDQDLPSIQEEVAEPEAIEEFHDTIENMITEIGTEVVESEVDRGSPKPGNWADEVEQADFQADARDLWSKFKTNQVPSPSTKISFIEPVKVGDQFVAKLDLEEIAVEASYWKNAIVCFVLGVNPPFKVFEGFIKRIWGNLGIEKVVRMQSGGTLVNFRDEATRDLILEAGVIHFDKKNQWC</sequence>
<dbReference type="PANTHER" id="PTHR33233">
    <property type="entry name" value="ENDONUCLEASE/EXONUCLEASE/PHOSPHATASE"/>
    <property type="match status" value="1"/>
</dbReference>
<dbReference type="Proteomes" id="UP000596661">
    <property type="component" value="Chromosome 6"/>
</dbReference>
<dbReference type="InterPro" id="IPR025558">
    <property type="entry name" value="DUF4283"/>
</dbReference>
<feature type="domain" description="DUF4283" evidence="1">
    <location>
        <begin position="130"/>
        <end position="196"/>
    </location>
</feature>
<dbReference type="Pfam" id="PF14111">
    <property type="entry name" value="DUF4283"/>
    <property type="match status" value="1"/>
</dbReference>
<evidence type="ECO:0000313" key="2">
    <source>
        <dbReference type="EnsemblPlants" id="cds.evm.model.06.316"/>
    </source>
</evidence>
<dbReference type="EMBL" id="UZAU01000557">
    <property type="status" value="NOT_ANNOTATED_CDS"/>
    <property type="molecule type" value="Genomic_DNA"/>
</dbReference>